<keyword evidence="2" id="KW-0472">Membrane</keyword>
<organism evidence="5 6">
    <name type="scientific">Antrihabitans stalactiti</name>
    <dbReference type="NCBI Taxonomy" id="2584121"/>
    <lineage>
        <taxon>Bacteria</taxon>
        <taxon>Bacillati</taxon>
        <taxon>Actinomycetota</taxon>
        <taxon>Actinomycetes</taxon>
        <taxon>Mycobacteriales</taxon>
        <taxon>Nocardiaceae</taxon>
        <taxon>Antrihabitans</taxon>
    </lineage>
</organism>
<feature type="transmembrane region" description="Helical" evidence="2">
    <location>
        <begin position="12"/>
        <end position="32"/>
    </location>
</feature>
<dbReference type="Proteomes" id="UP000535543">
    <property type="component" value="Unassembled WGS sequence"/>
</dbReference>
<evidence type="ECO:0000259" key="3">
    <source>
        <dbReference type="Pfam" id="PF02470"/>
    </source>
</evidence>
<name>A0A848KNK7_9NOCA</name>
<dbReference type="GO" id="GO:0051701">
    <property type="term" value="P:biological process involved in interaction with host"/>
    <property type="evidence" value="ECO:0007669"/>
    <property type="project" value="TreeGrafter"/>
</dbReference>
<gene>
    <name evidence="5" type="ORF">FGL95_22890</name>
</gene>
<dbReference type="GO" id="GO:0005576">
    <property type="term" value="C:extracellular region"/>
    <property type="evidence" value="ECO:0007669"/>
    <property type="project" value="TreeGrafter"/>
</dbReference>
<reference evidence="5 6" key="2">
    <citation type="submission" date="2020-06" db="EMBL/GenBank/DDBJ databases">
        <title>Antribacter stalactiti gen. nov., sp. nov., a new member of the family Nacardiaceae isolated from a cave.</title>
        <authorList>
            <person name="Kim I.S."/>
        </authorList>
    </citation>
    <scope>NUCLEOTIDE SEQUENCE [LARGE SCALE GENOMIC DNA]</scope>
    <source>
        <strain evidence="5 6">YC2-7</strain>
    </source>
</reference>
<reference evidence="5 6" key="1">
    <citation type="submission" date="2019-05" db="EMBL/GenBank/DDBJ databases">
        <authorList>
            <person name="Lee S.D."/>
        </authorList>
    </citation>
    <scope>NUCLEOTIDE SEQUENCE [LARGE SCALE GENOMIC DNA]</scope>
    <source>
        <strain evidence="5 6">YC2-7</strain>
    </source>
</reference>
<evidence type="ECO:0000256" key="2">
    <source>
        <dbReference type="SAM" id="Phobius"/>
    </source>
</evidence>
<dbReference type="NCBIfam" id="TIGR00996">
    <property type="entry name" value="Mtu_fam_mce"/>
    <property type="match status" value="1"/>
</dbReference>
<dbReference type="Pfam" id="PF02470">
    <property type="entry name" value="MlaD"/>
    <property type="match status" value="1"/>
</dbReference>
<dbReference type="Pfam" id="PF11887">
    <property type="entry name" value="Mce4_CUP1"/>
    <property type="match status" value="1"/>
</dbReference>
<sequence>MIHTPSNLRKRVLGVSFFLVLALFVWGSIAMYNKTFKDVVEVGLVTDTVGNSLPKHADVKVRGLTVGEVRSTKPEGGKVHAVMAIDPDKADQIPANVTARLLPKTLFGERYVSLIIPPGTSAGSGDHLTSDSVVEQDRSGNAIELNRLLDSVLPLLQAIPPQDLMTTLSAVAKAIDGRGEELGTTIERLDTIFAGINTEMPNLQESLRSLATFSQTYSDAAPQLVEALDNLRTTNATIVERRSQIDAVLASVTSTGSTATDFLAANRDNIVDIAADSREALELLATYSPTFTCTLRNFAAIKPRTDEILGKGSKFPGSRVTIEVVNTRGKYLPNQDEPRFLDTRGPQCAPEAPLGVDAGQYPGGANNDGSYQPPSRNPGGDVPTMAVPQFSLVPADFSGSTAEHETLSMVYGAATGIAPQDIPQWTLLFGAPALRGSEVRMK</sequence>
<dbReference type="AlphaFoldDB" id="A0A848KNK7"/>
<feature type="region of interest" description="Disordered" evidence="1">
    <location>
        <begin position="352"/>
        <end position="385"/>
    </location>
</feature>
<evidence type="ECO:0000313" key="5">
    <source>
        <dbReference type="EMBL" id="NMN97890.1"/>
    </source>
</evidence>
<dbReference type="InterPro" id="IPR052336">
    <property type="entry name" value="MlaD_Phospholipid_Transporter"/>
</dbReference>
<feature type="domain" description="Mce/MlaD" evidence="3">
    <location>
        <begin position="44"/>
        <end position="115"/>
    </location>
</feature>
<accession>A0A848KNK7</accession>
<evidence type="ECO:0000313" key="6">
    <source>
        <dbReference type="Proteomes" id="UP000535543"/>
    </source>
</evidence>
<protein>
    <submittedName>
        <fullName evidence="5">MCE family protein</fullName>
    </submittedName>
</protein>
<dbReference type="PANTHER" id="PTHR33371">
    <property type="entry name" value="INTERMEMBRANE PHOSPHOLIPID TRANSPORT SYSTEM BINDING PROTEIN MLAD-RELATED"/>
    <property type="match status" value="1"/>
</dbReference>
<keyword evidence="6" id="KW-1185">Reference proteome</keyword>
<evidence type="ECO:0000256" key="1">
    <source>
        <dbReference type="SAM" id="MobiDB-lite"/>
    </source>
</evidence>
<dbReference type="RefSeq" id="WP_169591958.1">
    <property type="nucleotide sequence ID" value="NZ_VCQU01000009.1"/>
</dbReference>
<feature type="domain" description="Mammalian cell entry C-terminal" evidence="4">
    <location>
        <begin position="125"/>
        <end position="346"/>
    </location>
</feature>
<proteinExistence type="predicted"/>
<comment type="caution">
    <text evidence="5">The sequence shown here is derived from an EMBL/GenBank/DDBJ whole genome shotgun (WGS) entry which is preliminary data.</text>
</comment>
<dbReference type="InterPro" id="IPR003399">
    <property type="entry name" value="Mce/MlaD"/>
</dbReference>
<dbReference type="EMBL" id="VCQU01000009">
    <property type="protein sequence ID" value="NMN97890.1"/>
    <property type="molecule type" value="Genomic_DNA"/>
</dbReference>
<dbReference type="PANTHER" id="PTHR33371:SF19">
    <property type="entry name" value="MCE-FAMILY PROTEIN MCE4A"/>
    <property type="match status" value="1"/>
</dbReference>
<keyword evidence="2" id="KW-0812">Transmembrane</keyword>
<dbReference type="InterPro" id="IPR024516">
    <property type="entry name" value="Mce_C"/>
</dbReference>
<evidence type="ECO:0000259" key="4">
    <source>
        <dbReference type="Pfam" id="PF11887"/>
    </source>
</evidence>
<dbReference type="InterPro" id="IPR005693">
    <property type="entry name" value="Mce"/>
</dbReference>
<keyword evidence="2" id="KW-1133">Transmembrane helix</keyword>